<accession>A0A1R0H370</accession>
<evidence type="ECO:0000313" key="3">
    <source>
        <dbReference type="Proteomes" id="UP000187455"/>
    </source>
</evidence>
<organism evidence="2 3">
    <name type="scientific">Smittium mucronatum</name>
    <dbReference type="NCBI Taxonomy" id="133383"/>
    <lineage>
        <taxon>Eukaryota</taxon>
        <taxon>Fungi</taxon>
        <taxon>Fungi incertae sedis</taxon>
        <taxon>Zoopagomycota</taxon>
        <taxon>Kickxellomycotina</taxon>
        <taxon>Harpellomycetes</taxon>
        <taxon>Harpellales</taxon>
        <taxon>Legeriomycetaceae</taxon>
        <taxon>Smittium</taxon>
    </lineage>
</organism>
<protein>
    <submittedName>
        <fullName evidence="2">Uncharacterized protein</fullName>
    </submittedName>
</protein>
<keyword evidence="3" id="KW-1185">Reference proteome</keyword>
<dbReference type="Proteomes" id="UP000187455">
    <property type="component" value="Unassembled WGS sequence"/>
</dbReference>
<dbReference type="OrthoDB" id="5545891at2759"/>
<dbReference type="EMBL" id="LSSL01000843">
    <property type="protein sequence ID" value="OLY83568.1"/>
    <property type="molecule type" value="Genomic_DNA"/>
</dbReference>
<evidence type="ECO:0000313" key="2">
    <source>
        <dbReference type="EMBL" id="OLY83568.1"/>
    </source>
</evidence>
<comment type="caution">
    <text evidence="2">The sequence shown here is derived from an EMBL/GenBank/DDBJ whole genome shotgun (WGS) entry which is preliminary data.</text>
</comment>
<gene>
    <name evidence="2" type="ORF">AYI68_g2289</name>
</gene>
<reference evidence="2 3" key="1">
    <citation type="journal article" date="2016" name="Mol. Biol. Evol.">
        <title>Genome-Wide Survey of Gut Fungi (Harpellales) Reveals the First Horizontally Transferred Ubiquitin Gene from a Mosquito Host.</title>
        <authorList>
            <person name="Wang Y."/>
            <person name="White M.M."/>
            <person name="Kvist S."/>
            <person name="Moncalvo J.M."/>
        </authorList>
    </citation>
    <scope>NUCLEOTIDE SEQUENCE [LARGE SCALE GENOMIC DNA]</scope>
    <source>
        <strain evidence="2 3">ALG-7-W6</strain>
    </source>
</reference>
<feature type="compositionally biased region" description="Low complexity" evidence="1">
    <location>
        <begin position="123"/>
        <end position="132"/>
    </location>
</feature>
<sequence length="139" mass="15729">MIRNNPGAKQETDDTLELAEIMRILISDLASSITQSRVDNLYKTMELTGKAPQLLESANKPLFDQEKLDTLVASKKTERKPRKMGYKKPFLQRHHAASSFTPAPVQNNQASTSQPQYRKANNKTKFQNFQNKGKGKPPQ</sequence>
<feature type="compositionally biased region" description="Polar residues" evidence="1">
    <location>
        <begin position="98"/>
        <end position="116"/>
    </location>
</feature>
<feature type="region of interest" description="Disordered" evidence="1">
    <location>
        <begin position="94"/>
        <end position="139"/>
    </location>
</feature>
<evidence type="ECO:0000256" key="1">
    <source>
        <dbReference type="SAM" id="MobiDB-lite"/>
    </source>
</evidence>
<dbReference type="AlphaFoldDB" id="A0A1R0H370"/>
<name>A0A1R0H370_9FUNG</name>
<proteinExistence type="predicted"/>